<feature type="transmembrane region" description="Helical" evidence="8">
    <location>
        <begin position="207"/>
        <end position="224"/>
    </location>
</feature>
<feature type="transmembrane region" description="Helical" evidence="8">
    <location>
        <begin position="322"/>
        <end position="347"/>
    </location>
</feature>
<feature type="transmembrane region" description="Helical" evidence="8">
    <location>
        <begin position="555"/>
        <end position="579"/>
    </location>
</feature>
<keyword evidence="6 8" id="KW-0472">Membrane</keyword>
<keyword evidence="4 8" id="KW-0812">Transmembrane</keyword>
<dbReference type="GO" id="GO:0005886">
    <property type="term" value="C:plasma membrane"/>
    <property type="evidence" value="ECO:0007669"/>
    <property type="project" value="UniProtKB-SubCell"/>
</dbReference>
<dbReference type="GeneID" id="28732698"/>
<evidence type="ECO:0000256" key="2">
    <source>
        <dbReference type="ARBA" id="ARBA00009033"/>
    </source>
</evidence>
<evidence type="ECO:0000256" key="8">
    <source>
        <dbReference type="SAM" id="Phobius"/>
    </source>
</evidence>
<dbReference type="GO" id="GO:0015293">
    <property type="term" value="F:symporter activity"/>
    <property type="evidence" value="ECO:0007669"/>
    <property type="project" value="TreeGrafter"/>
</dbReference>
<feature type="domain" description="Concentrative nucleoside transporter N-terminal" evidence="9">
    <location>
        <begin position="211"/>
        <end position="282"/>
    </location>
</feature>
<reference evidence="12 13" key="1">
    <citation type="submission" date="2015-06" db="EMBL/GenBank/DDBJ databases">
        <title>Draft genome of the ant-associated black yeast Phialophora attae CBS 131958.</title>
        <authorList>
            <person name="Moreno L.F."/>
            <person name="Stielow B.J."/>
            <person name="de Hoog S."/>
            <person name="Vicente V.A."/>
            <person name="Weiss V.A."/>
            <person name="de Vries M."/>
            <person name="Cruz L.M."/>
            <person name="Souza E.M."/>
        </authorList>
    </citation>
    <scope>NUCLEOTIDE SEQUENCE [LARGE SCALE GENOMIC DNA]</scope>
    <source>
        <strain evidence="12 13">CBS 131958</strain>
    </source>
</reference>
<comment type="subcellular location">
    <subcellularLocation>
        <location evidence="1">Cell membrane</location>
        <topology evidence="1">Multi-pass membrane protein</topology>
    </subcellularLocation>
</comment>
<feature type="transmembrane region" description="Helical" evidence="8">
    <location>
        <begin position="101"/>
        <end position="121"/>
    </location>
</feature>
<evidence type="ECO:0000259" key="9">
    <source>
        <dbReference type="Pfam" id="PF01773"/>
    </source>
</evidence>
<evidence type="ECO:0000256" key="4">
    <source>
        <dbReference type="ARBA" id="ARBA00022692"/>
    </source>
</evidence>
<dbReference type="EMBL" id="LFJN01000046">
    <property type="protein sequence ID" value="KPI35024.1"/>
    <property type="molecule type" value="Genomic_DNA"/>
</dbReference>
<dbReference type="OrthoDB" id="6075923at2759"/>
<feature type="compositionally biased region" description="Polar residues" evidence="7">
    <location>
        <begin position="37"/>
        <end position="46"/>
    </location>
</feature>
<name>A0A0N1H1X9_9EURO</name>
<comment type="similarity">
    <text evidence="2">Belongs to the concentrative nucleoside transporter (CNT) (TC 2.A.41) family.</text>
</comment>
<dbReference type="Pfam" id="PF07662">
    <property type="entry name" value="Nucleos_tra2_C"/>
    <property type="match status" value="1"/>
</dbReference>
<proteinExistence type="inferred from homology"/>
<dbReference type="GO" id="GO:0005337">
    <property type="term" value="F:nucleoside transmembrane transporter activity"/>
    <property type="evidence" value="ECO:0007669"/>
    <property type="project" value="InterPro"/>
</dbReference>
<dbReference type="STRING" id="1664694.A0A0N1H1X9"/>
<evidence type="ECO:0000259" key="10">
    <source>
        <dbReference type="Pfam" id="PF07662"/>
    </source>
</evidence>
<evidence type="ECO:0000256" key="1">
    <source>
        <dbReference type="ARBA" id="ARBA00004651"/>
    </source>
</evidence>
<feature type="transmembrane region" description="Helical" evidence="8">
    <location>
        <begin position="133"/>
        <end position="153"/>
    </location>
</feature>
<gene>
    <name evidence="12" type="ORF">AB675_11929</name>
</gene>
<comment type="caution">
    <text evidence="12">The sequence shown here is derived from an EMBL/GenBank/DDBJ whole genome shotgun (WGS) entry which is preliminary data.</text>
</comment>
<dbReference type="InterPro" id="IPR002668">
    <property type="entry name" value="CNT_N_dom"/>
</dbReference>
<feature type="domain" description="Nucleoside transporter/FeoB GTPase Gate" evidence="11">
    <location>
        <begin position="293"/>
        <end position="389"/>
    </location>
</feature>
<evidence type="ECO:0000259" key="11">
    <source>
        <dbReference type="Pfam" id="PF07670"/>
    </source>
</evidence>
<evidence type="ECO:0000313" key="13">
    <source>
        <dbReference type="Proteomes" id="UP000038010"/>
    </source>
</evidence>
<feature type="transmembrane region" description="Helical" evidence="8">
    <location>
        <begin position="287"/>
        <end position="310"/>
    </location>
</feature>
<keyword evidence="13" id="KW-1185">Reference proteome</keyword>
<dbReference type="PANTHER" id="PTHR10590:SF4">
    <property type="entry name" value="SOLUTE CARRIER FAMILY 28 MEMBER 3"/>
    <property type="match status" value="1"/>
</dbReference>
<evidence type="ECO:0000256" key="3">
    <source>
        <dbReference type="ARBA" id="ARBA00022475"/>
    </source>
</evidence>
<dbReference type="PANTHER" id="PTHR10590">
    <property type="entry name" value="SODIUM/NUCLEOSIDE COTRANSPORTER"/>
    <property type="match status" value="1"/>
</dbReference>
<dbReference type="VEuPathDB" id="FungiDB:AB675_11929"/>
<evidence type="ECO:0000313" key="12">
    <source>
        <dbReference type="EMBL" id="KPI35024.1"/>
    </source>
</evidence>
<feature type="transmembrane region" description="Helical" evidence="8">
    <location>
        <begin position="367"/>
        <end position="389"/>
    </location>
</feature>
<dbReference type="InterPro" id="IPR011642">
    <property type="entry name" value="Gate_dom"/>
</dbReference>
<evidence type="ECO:0000256" key="6">
    <source>
        <dbReference type="ARBA" id="ARBA00023136"/>
    </source>
</evidence>
<keyword evidence="5 8" id="KW-1133">Transmembrane helix</keyword>
<dbReference type="InterPro" id="IPR011657">
    <property type="entry name" value="CNT_C_dom"/>
</dbReference>
<evidence type="ECO:0000256" key="5">
    <source>
        <dbReference type="ARBA" id="ARBA00022989"/>
    </source>
</evidence>
<dbReference type="AlphaFoldDB" id="A0A0N1H1X9"/>
<accession>A0A0N1H1X9</accession>
<dbReference type="Proteomes" id="UP000038010">
    <property type="component" value="Unassembled WGS sequence"/>
</dbReference>
<feature type="transmembrane region" description="Helical" evidence="8">
    <location>
        <begin position="492"/>
        <end position="512"/>
    </location>
</feature>
<feature type="transmembrane region" description="Helical" evidence="8">
    <location>
        <begin position="591"/>
        <end position="613"/>
    </location>
</feature>
<dbReference type="Pfam" id="PF01773">
    <property type="entry name" value="Nucleos_tra2_N"/>
    <property type="match status" value="1"/>
</dbReference>
<dbReference type="Pfam" id="PF07670">
    <property type="entry name" value="Gate"/>
    <property type="match status" value="1"/>
</dbReference>
<sequence length="617" mass="67257">MASKNLSHSVQRERPNEAAEDTAVGDVNVAPRPPTPITTDATSSRQSITKNKFDNHGSMTDKEAFTSAEVCTTAASQDYNDSVSQGRWKTFVATHRSKTSLIVQVFVWLVFTAWWITGLVLHRHDYGWLIPFLLYLCITLRIIFNFVPISVVMRPVRWIYNNTAVKVYEQIPPKYREWLAALGTLAIVCIGAFVPAESLDNTRANRAISIAGLIIFIGILYASSNNRSRIPWHTVIGGELCQFIIAVFVLKTTAGYDIFNFISFLARAFLGYAGDGLAFLTDEDALTLGWFITGVLPAIIFFIAVTQCLYHLKILQWLVIKFASFFFWTLRVSGAEAVVAAASPFLGQGESAILIRPYIPYLTKAEIHQIMCSGFATIAGSVLAGYISLGLNPQVLVSSCIMSIPASLAVSKLRYPETEDTLTSGHVSIPEDEEEKSANVLHAFTKGSWLGIKIGGAIVAVLLSIVALVALVNGLLGWWGKYLNITQDGEPYLSLQLLLGYICYPIAFLIGIPRADLRQVGELIGIKVITNEYVAFKALTTEARYLAMSPRSQTIATYALCGFGNIGSLGVQIGVLSQLAPGRIADVSRVAVSALFSGILSTLTSASIAGMLLTNQI</sequence>
<feature type="transmembrane region" description="Helical" evidence="8">
    <location>
        <begin position="178"/>
        <end position="195"/>
    </location>
</feature>
<dbReference type="RefSeq" id="XP_017994987.1">
    <property type="nucleotide sequence ID" value="XM_018140818.1"/>
</dbReference>
<evidence type="ECO:0000256" key="7">
    <source>
        <dbReference type="SAM" id="MobiDB-lite"/>
    </source>
</evidence>
<organism evidence="12 13">
    <name type="scientific">Cyphellophora attinorum</name>
    <dbReference type="NCBI Taxonomy" id="1664694"/>
    <lineage>
        <taxon>Eukaryota</taxon>
        <taxon>Fungi</taxon>
        <taxon>Dikarya</taxon>
        <taxon>Ascomycota</taxon>
        <taxon>Pezizomycotina</taxon>
        <taxon>Eurotiomycetes</taxon>
        <taxon>Chaetothyriomycetidae</taxon>
        <taxon>Chaetothyriales</taxon>
        <taxon>Cyphellophoraceae</taxon>
        <taxon>Cyphellophora</taxon>
    </lineage>
</organism>
<feature type="transmembrane region" description="Helical" evidence="8">
    <location>
        <begin position="454"/>
        <end position="480"/>
    </location>
</feature>
<dbReference type="InterPro" id="IPR008276">
    <property type="entry name" value="C_nuclsd_transpt"/>
</dbReference>
<feature type="region of interest" description="Disordered" evidence="7">
    <location>
        <begin position="1"/>
        <end position="46"/>
    </location>
</feature>
<protein>
    <submittedName>
        <fullName evidence="12">Solute carrier family 28 member 3</fullName>
    </submittedName>
</protein>
<feature type="domain" description="Concentrative nucleoside transporter C-terminal" evidence="10">
    <location>
        <begin position="396"/>
        <end position="610"/>
    </location>
</feature>
<keyword evidence="3" id="KW-1003">Cell membrane</keyword>